<proteinExistence type="predicted"/>
<comment type="caution">
    <text evidence="1">The sequence shown here is derived from an EMBL/GenBank/DDBJ whole genome shotgun (WGS) entry which is preliminary data.</text>
</comment>
<feature type="non-terminal residue" evidence="1">
    <location>
        <position position="1"/>
    </location>
</feature>
<organism evidence="1 2">
    <name type="scientific">Araneus ventricosus</name>
    <name type="common">Orbweaver spider</name>
    <name type="synonym">Epeira ventricosa</name>
    <dbReference type="NCBI Taxonomy" id="182803"/>
    <lineage>
        <taxon>Eukaryota</taxon>
        <taxon>Metazoa</taxon>
        <taxon>Ecdysozoa</taxon>
        <taxon>Arthropoda</taxon>
        <taxon>Chelicerata</taxon>
        <taxon>Arachnida</taxon>
        <taxon>Araneae</taxon>
        <taxon>Araneomorphae</taxon>
        <taxon>Entelegynae</taxon>
        <taxon>Araneoidea</taxon>
        <taxon>Araneidae</taxon>
        <taxon>Araneus</taxon>
    </lineage>
</organism>
<evidence type="ECO:0000313" key="1">
    <source>
        <dbReference type="EMBL" id="GBO40990.1"/>
    </source>
</evidence>
<dbReference type="Proteomes" id="UP000499080">
    <property type="component" value="Unassembled WGS sequence"/>
</dbReference>
<reference evidence="1 2" key="1">
    <citation type="journal article" date="2019" name="Sci. Rep.">
        <title>Orb-weaving spider Araneus ventricosus genome elucidates the spidroin gene catalogue.</title>
        <authorList>
            <person name="Kono N."/>
            <person name="Nakamura H."/>
            <person name="Ohtoshi R."/>
            <person name="Moran D.A.P."/>
            <person name="Shinohara A."/>
            <person name="Yoshida Y."/>
            <person name="Fujiwara M."/>
            <person name="Mori M."/>
            <person name="Tomita M."/>
            <person name="Arakawa K."/>
        </authorList>
    </citation>
    <scope>NUCLEOTIDE SEQUENCE [LARGE SCALE GENOMIC DNA]</scope>
</reference>
<name>A0A4Y2WWW0_ARAVE</name>
<sequence>STPCEGKVRLLPKASQGLRQQKLHSSPYHESFNIPIPSAPQAWSWRRGTFQKVLAPGSCSSVGEADFGLWSSWDGTME</sequence>
<protein>
    <submittedName>
        <fullName evidence="1">Uncharacterized protein</fullName>
    </submittedName>
</protein>
<keyword evidence="2" id="KW-1185">Reference proteome</keyword>
<dbReference type="AlphaFoldDB" id="A0A4Y2WWW0"/>
<evidence type="ECO:0000313" key="2">
    <source>
        <dbReference type="Proteomes" id="UP000499080"/>
    </source>
</evidence>
<accession>A0A4Y2WWW0</accession>
<dbReference type="EMBL" id="BGPR01066439">
    <property type="protein sequence ID" value="GBO40990.1"/>
    <property type="molecule type" value="Genomic_DNA"/>
</dbReference>
<gene>
    <name evidence="1" type="ORF">AVEN_164171_1</name>
</gene>